<dbReference type="EMBL" id="JAXCEI010000003">
    <property type="protein sequence ID" value="MFA1539072.1"/>
    <property type="molecule type" value="Genomic_DNA"/>
</dbReference>
<protein>
    <submittedName>
        <fullName evidence="2">Uncharacterized protein</fullName>
    </submittedName>
</protein>
<organism evidence="2 3">
    <name type="scientific">Actinomadura monticuli</name>
    <dbReference type="NCBI Taxonomy" id="3097367"/>
    <lineage>
        <taxon>Bacteria</taxon>
        <taxon>Bacillati</taxon>
        <taxon>Actinomycetota</taxon>
        <taxon>Actinomycetes</taxon>
        <taxon>Streptosporangiales</taxon>
        <taxon>Thermomonosporaceae</taxon>
        <taxon>Actinomadura</taxon>
    </lineage>
</organism>
<evidence type="ECO:0000313" key="2">
    <source>
        <dbReference type="EMBL" id="MFA1539072.1"/>
    </source>
</evidence>
<feature type="transmembrane region" description="Helical" evidence="1">
    <location>
        <begin position="86"/>
        <end position="119"/>
    </location>
</feature>
<keyword evidence="1" id="KW-0472">Membrane</keyword>
<evidence type="ECO:0000256" key="1">
    <source>
        <dbReference type="SAM" id="Phobius"/>
    </source>
</evidence>
<accession>A0ABV4Q7D6</accession>
<keyword evidence="1" id="KW-1133">Transmembrane helix</keyword>
<evidence type="ECO:0000313" key="3">
    <source>
        <dbReference type="Proteomes" id="UP001569963"/>
    </source>
</evidence>
<keyword evidence="1" id="KW-0812">Transmembrane</keyword>
<dbReference type="Proteomes" id="UP001569963">
    <property type="component" value="Unassembled WGS sequence"/>
</dbReference>
<comment type="caution">
    <text evidence="2">The sequence shown here is derived from an EMBL/GenBank/DDBJ whole genome shotgun (WGS) entry which is preliminary data.</text>
</comment>
<name>A0ABV4Q7D6_9ACTN</name>
<sequence>MHGNGAARPRAYFTHAPEMPHRERIEDATRYLCCAAHLDEDMSRRILKECLYEEHRAIVPSYGFDLRPVLAHCLKARRLRLLRDTVLTLALVAGLLISWTVTLVVLFALTVLAVAIGAIRIRLPMPAVVTAVLVIVGGPILVDFGMGFLTTLGLTYQASAIEQIVTRDFESLTAPEGGGRWFLGALLLFFFMLAVPVAHRWLTLQTLRSLGPNSRAPVPRAGSQAVEDRIEQVGAAQFGNVTLYSRQNPFIGSGRLLGDRTRAWSLDIELDRAGPAEAGRPALPVDPVELRTAIERKLSSMRDGLPRPESVGLMVDDHVVAEGECVQGPRPFDPMDPGPQVDGHPLIDRDVWRPFSKASPEAVDLLVRNPQADIRCYQRITLQTQATPVTDPMRGPVVPGRYAGVQVTAFLYLAVQGRMLYAQFVCNALPPIAKRFRVVDVLPGHSAGAVVAEAFRQTGVHAVADAVAAPIRLLGAVRQPGLLLWQGEGVGRQRFHSFDYGARISVREMAAEPAFSTFLQTLDVNKYTRLMERRVLGALLDHLQHDRNIDVSEYRAQAAAIVNNSLILNGGTVTGQVAFAPGGSVQQHAVHR</sequence>
<dbReference type="RefSeq" id="WP_371948687.1">
    <property type="nucleotide sequence ID" value="NZ_JAXCEI010000003.1"/>
</dbReference>
<gene>
    <name evidence="2" type="ORF">SM611_09035</name>
</gene>
<keyword evidence="3" id="KW-1185">Reference proteome</keyword>
<proteinExistence type="predicted"/>
<feature type="transmembrane region" description="Helical" evidence="1">
    <location>
        <begin position="125"/>
        <end position="149"/>
    </location>
</feature>
<reference evidence="2 3" key="1">
    <citation type="submission" date="2023-11" db="EMBL/GenBank/DDBJ databases">
        <title>Actinomadura monticuli sp. nov., isolated from volcanic ash.</title>
        <authorList>
            <person name="Lee S.D."/>
            <person name="Yang H."/>
            <person name="Kim I.S."/>
        </authorList>
    </citation>
    <scope>NUCLEOTIDE SEQUENCE [LARGE SCALE GENOMIC DNA]</scope>
    <source>
        <strain evidence="2 3">DLS-62</strain>
    </source>
</reference>
<feature type="transmembrane region" description="Helical" evidence="1">
    <location>
        <begin position="181"/>
        <end position="202"/>
    </location>
</feature>